<dbReference type="InterPro" id="IPR023186">
    <property type="entry name" value="IUNH"/>
</dbReference>
<name>W5III3_SCAIO</name>
<dbReference type="InterPro" id="IPR001910">
    <property type="entry name" value="Inosine/uridine_hydrolase_dom"/>
</dbReference>
<keyword evidence="1" id="KW-0378">Hydrolase</keyword>
<dbReference type="eggNOG" id="COG1957">
    <property type="taxonomic scope" value="Bacteria"/>
</dbReference>
<protein>
    <recommendedName>
        <fullName evidence="3">Inosine/uridine-preferring nucleoside hydrolase domain-containing protein</fullName>
    </recommendedName>
</protein>
<reference evidence="4 5" key="1">
    <citation type="submission" date="2012-01" db="EMBL/GenBank/DDBJ databases">
        <title>The Genome Sequence of Scardovia inopinata F0304.</title>
        <authorList>
            <consortium name="The Broad Institute Genome Sequencing Platform"/>
            <person name="Ward D."/>
            <person name="Earl A."/>
            <person name="Feldgarden M."/>
            <person name="Gevers D."/>
            <person name="Young S."/>
            <person name="Zeng Q."/>
            <person name="Koehrsen M."/>
            <person name="Alvarado L."/>
            <person name="Berlin A.M."/>
            <person name="Borenstein D."/>
            <person name="Chapman S.B."/>
            <person name="Chen Z."/>
            <person name="Engels R."/>
            <person name="Freedman E."/>
            <person name="Gellesch M."/>
            <person name="Goldberg J."/>
            <person name="Griggs A."/>
            <person name="Gujja S."/>
            <person name="Heilman E.R."/>
            <person name="Heiman D.I."/>
            <person name="Hepburn T.A."/>
            <person name="Howarth C."/>
            <person name="Jen D."/>
            <person name="Larson L."/>
            <person name="Mehta T."/>
            <person name="Park D."/>
            <person name="Pearson M."/>
            <person name="Richards J."/>
            <person name="Roberts A."/>
            <person name="Saif S."/>
            <person name="Shea T.D."/>
            <person name="Shenoy N."/>
            <person name="Sisk P."/>
            <person name="Stolte C."/>
            <person name="Sykes S.N."/>
            <person name="Walk T."/>
            <person name="White J."/>
            <person name="Yandava C."/>
            <person name="Izard J."/>
            <person name="Baranova O.V."/>
            <person name="Blanton J.M."/>
            <person name="Tanner A.C."/>
            <person name="Dewhirst F."/>
            <person name="Haas B."/>
            <person name="Nusbaum C."/>
            <person name="Birren B."/>
        </authorList>
    </citation>
    <scope>NUCLEOTIDE SEQUENCE [LARGE SCALE GENOMIC DNA]</scope>
    <source>
        <strain evidence="4 5">F0304</strain>
    </source>
</reference>
<dbReference type="Pfam" id="PF01156">
    <property type="entry name" value="IU_nuc_hydro"/>
    <property type="match status" value="1"/>
</dbReference>
<dbReference type="RefSeq" id="WP_006292780.1">
    <property type="nucleotide sequence ID" value="NZ_GG770225.1"/>
</dbReference>
<dbReference type="GO" id="GO:0008477">
    <property type="term" value="F:purine nucleosidase activity"/>
    <property type="evidence" value="ECO:0007669"/>
    <property type="project" value="TreeGrafter"/>
</dbReference>
<organism evidence="4 5">
    <name type="scientific">Scardovia inopinata F0304</name>
    <dbReference type="NCBI Taxonomy" id="641146"/>
    <lineage>
        <taxon>Bacteria</taxon>
        <taxon>Bacillati</taxon>
        <taxon>Actinomycetota</taxon>
        <taxon>Actinomycetes</taxon>
        <taxon>Bifidobacteriales</taxon>
        <taxon>Bifidobacteriaceae</taxon>
        <taxon>Scardovia</taxon>
    </lineage>
</organism>
<evidence type="ECO:0000313" key="4">
    <source>
        <dbReference type="EMBL" id="EFG26797.1"/>
    </source>
</evidence>
<evidence type="ECO:0000313" key="5">
    <source>
        <dbReference type="Proteomes" id="UP000005777"/>
    </source>
</evidence>
<keyword evidence="2" id="KW-0326">Glycosidase</keyword>
<dbReference type="Gene3D" id="3.90.245.10">
    <property type="entry name" value="Ribonucleoside hydrolase-like"/>
    <property type="match status" value="1"/>
</dbReference>
<evidence type="ECO:0000256" key="2">
    <source>
        <dbReference type="ARBA" id="ARBA00023295"/>
    </source>
</evidence>
<dbReference type="SUPFAM" id="SSF53590">
    <property type="entry name" value="Nucleoside hydrolase"/>
    <property type="match status" value="1"/>
</dbReference>
<keyword evidence="5" id="KW-1185">Reference proteome</keyword>
<dbReference type="InterPro" id="IPR036452">
    <property type="entry name" value="Ribo_hydro-like"/>
</dbReference>
<dbReference type="EMBL" id="ADCX01000002">
    <property type="protein sequence ID" value="EFG26797.1"/>
    <property type="molecule type" value="Genomic_DNA"/>
</dbReference>
<evidence type="ECO:0000259" key="3">
    <source>
        <dbReference type="Pfam" id="PF01156"/>
    </source>
</evidence>
<dbReference type="AlphaFoldDB" id="W5III3"/>
<accession>W5III3</accession>
<dbReference type="GO" id="GO:0006152">
    <property type="term" value="P:purine nucleoside catabolic process"/>
    <property type="evidence" value="ECO:0007669"/>
    <property type="project" value="TreeGrafter"/>
</dbReference>
<dbReference type="GO" id="GO:0005829">
    <property type="term" value="C:cytosol"/>
    <property type="evidence" value="ECO:0007669"/>
    <property type="project" value="TreeGrafter"/>
</dbReference>
<evidence type="ECO:0000256" key="1">
    <source>
        <dbReference type="ARBA" id="ARBA00022801"/>
    </source>
</evidence>
<dbReference type="Proteomes" id="UP000005777">
    <property type="component" value="Unassembled WGS sequence"/>
</dbReference>
<dbReference type="PANTHER" id="PTHR12304">
    <property type="entry name" value="INOSINE-URIDINE PREFERRING NUCLEOSIDE HYDROLASE"/>
    <property type="match status" value="1"/>
</dbReference>
<dbReference type="PANTHER" id="PTHR12304:SF4">
    <property type="entry name" value="URIDINE NUCLEOSIDASE"/>
    <property type="match status" value="1"/>
</dbReference>
<proteinExistence type="predicted"/>
<feature type="domain" description="Inosine/uridine-preferring nucleoside hydrolase" evidence="3">
    <location>
        <begin position="25"/>
        <end position="349"/>
    </location>
</feature>
<sequence>MASIFLDTTASPAGSVSSGAKKTRIFLDCDTGIDDALAILFLLASPQADLIGLAGIFGNVQADQAVRNSRQLLDFLGRQDIPVYQGASQPSFWNDDPARSGRPYSVNPGCTRFHGDNGLGGAVLPVSSSADINQKVTGAEAIAQAVRRYGKEVTILATGPLTDVDLALQSDPSLASDMKLVLMGGTLTQPGNCYDLVCETNIINDPEAANRVFHSGADITMVGLDVTYQCLMTRSQMNAIKALDTSLAQFVYEMTDYYISANEASDPIFAQGSPLHDPLAAAVALDPSLIRTFPINLRVEIQTGDGYGVRGRTIGDPTMLGAFFSQSADVPTHSPRTRVALGVDSRRFVDLWYSRLKFICSRDYPQTDHRA</sequence>
<dbReference type="CDD" id="cd02650">
    <property type="entry name" value="nuc_hydro_CaPnhB"/>
    <property type="match status" value="1"/>
</dbReference>
<gene>
    <name evidence="4" type="ORF">HMPREF9020_00425</name>
</gene>
<dbReference type="HOGENOM" id="CLU_036838_3_1_11"/>
<comment type="caution">
    <text evidence="4">The sequence shown here is derived from an EMBL/GenBank/DDBJ whole genome shotgun (WGS) entry which is preliminary data.</text>
</comment>